<sequence>MRRLYSGPPWRTKRPCLRLWTYISLRCISRDCGPISPCSSTWRKCYC</sequence>
<reference evidence="1" key="2">
    <citation type="journal article" date="2015" name="Fish Shellfish Immunol.">
        <title>Early steps in the European eel (Anguilla anguilla)-Vibrio vulnificus interaction in the gills: Role of the RtxA13 toxin.</title>
        <authorList>
            <person name="Callol A."/>
            <person name="Pajuelo D."/>
            <person name="Ebbesson L."/>
            <person name="Teles M."/>
            <person name="MacKenzie S."/>
            <person name="Amaro C."/>
        </authorList>
    </citation>
    <scope>NUCLEOTIDE SEQUENCE</scope>
</reference>
<name>A0A0E9XUF5_ANGAN</name>
<organism evidence="1">
    <name type="scientific">Anguilla anguilla</name>
    <name type="common">European freshwater eel</name>
    <name type="synonym">Muraena anguilla</name>
    <dbReference type="NCBI Taxonomy" id="7936"/>
    <lineage>
        <taxon>Eukaryota</taxon>
        <taxon>Metazoa</taxon>
        <taxon>Chordata</taxon>
        <taxon>Craniata</taxon>
        <taxon>Vertebrata</taxon>
        <taxon>Euteleostomi</taxon>
        <taxon>Actinopterygii</taxon>
        <taxon>Neopterygii</taxon>
        <taxon>Teleostei</taxon>
        <taxon>Anguilliformes</taxon>
        <taxon>Anguillidae</taxon>
        <taxon>Anguilla</taxon>
    </lineage>
</organism>
<dbReference type="AlphaFoldDB" id="A0A0E9XUF5"/>
<proteinExistence type="predicted"/>
<accession>A0A0E9XUF5</accession>
<protein>
    <submittedName>
        <fullName evidence="1">Uncharacterized protein</fullName>
    </submittedName>
</protein>
<reference evidence="1" key="1">
    <citation type="submission" date="2014-11" db="EMBL/GenBank/DDBJ databases">
        <authorList>
            <person name="Amaro Gonzalez C."/>
        </authorList>
    </citation>
    <scope>NUCLEOTIDE SEQUENCE</scope>
</reference>
<dbReference type="EMBL" id="GBXM01003077">
    <property type="protein sequence ID" value="JAI05501.1"/>
    <property type="molecule type" value="Transcribed_RNA"/>
</dbReference>
<evidence type="ECO:0000313" key="1">
    <source>
        <dbReference type="EMBL" id="JAI05501.1"/>
    </source>
</evidence>